<dbReference type="Pfam" id="PF21307">
    <property type="entry name" value="Glyco_hydro_95_C"/>
    <property type="match status" value="1"/>
</dbReference>
<dbReference type="Pfam" id="PF22124">
    <property type="entry name" value="Glyco_hydro_95_cat"/>
    <property type="match status" value="1"/>
</dbReference>
<dbReference type="SUPFAM" id="SSF48208">
    <property type="entry name" value="Six-hairpin glycosidases"/>
    <property type="match status" value="1"/>
</dbReference>
<dbReference type="PIRSF" id="PIRSF007663">
    <property type="entry name" value="UCP007663"/>
    <property type="match status" value="1"/>
</dbReference>
<dbReference type="GO" id="GO:0005975">
    <property type="term" value="P:carbohydrate metabolic process"/>
    <property type="evidence" value="ECO:0007669"/>
    <property type="project" value="InterPro"/>
</dbReference>
<dbReference type="InterPro" id="IPR027414">
    <property type="entry name" value="GH95_N_dom"/>
</dbReference>
<dbReference type="RefSeq" id="WP_018966688.1">
    <property type="nucleotide sequence ID" value="NZ_KB899211.1"/>
</dbReference>
<dbReference type="InterPro" id="IPR054363">
    <property type="entry name" value="GH95_cat"/>
</dbReference>
<reference evidence="5 6" key="1">
    <citation type="submission" date="2013-08" db="EMBL/GenBank/DDBJ databases">
        <authorList>
            <person name="Weinstock G."/>
            <person name="Sodergren E."/>
            <person name="Wylie T."/>
            <person name="Fulton L."/>
            <person name="Fulton R."/>
            <person name="Fronick C."/>
            <person name="O'Laughlin M."/>
            <person name="Godfrey J."/>
            <person name="Miner T."/>
            <person name="Herter B."/>
            <person name="Appelbaum E."/>
            <person name="Cordes M."/>
            <person name="Lek S."/>
            <person name="Wollam A."/>
            <person name="Pepin K.H."/>
            <person name="Palsikar V.B."/>
            <person name="Mitreva M."/>
            <person name="Wilson R.K."/>
        </authorList>
    </citation>
    <scope>NUCLEOTIDE SEQUENCE [LARGE SCALE GENOMIC DNA]</scope>
    <source>
        <strain evidence="5 6">ATCC 15930</strain>
    </source>
</reference>
<keyword evidence="1" id="KW-0732">Signal</keyword>
<feature type="domain" description="Alpha fucosidase A-like C-terminal" evidence="3">
    <location>
        <begin position="720"/>
        <end position="779"/>
    </location>
</feature>
<dbReference type="GO" id="GO:0004560">
    <property type="term" value="F:alpha-L-fucosidase activity"/>
    <property type="evidence" value="ECO:0007669"/>
    <property type="project" value="InterPro"/>
</dbReference>
<evidence type="ECO:0000256" key="1">
    <source>
        <dbReference type="SAM" id="SignalP"/>
    </source>
</evidence>
<dbReference type="PANTHER" id="PTHR31084:SF0">
    <property type="entry name" value="ALPHA-L-FUCOSIDASE 2"/>
    <property type="match status" value="1"/>
</dbReference>
<dbReference type="Proteomes" id="UP000027442">
    <property type="component" value="Unassembled WGS sequence"/>
</dbReference>
<feature type="signal peptide" evidence="1">
    <location>
        <begin position="1"/>
        <end position="20"/>
    </location>
</feature>
<proteinExistence type="predicted"/>
<protein>
    <submittedName>
        <fullName evidence="5">Uncharacterized protein</fullName>
    </submittedName>
</protein>
<dbReference type="HOGENOM" id="CLU_004617_2_2_10"/>
<dbReference type="Pfam" id="PF14498">
    <property type="entry name" value="Glyco_hyd_65N_2"/>
    <property type="match status" value="1"/>
</dbReference>
<evidence type="ECO:0000259" key="3">
    <source>
        <dbReference type="Pfam" id="PF21307"/>
    </source>
</evidence>
<accession>A0A069QFT1</accession>
<feature type="domain" description="Glycosyl hydrolase family 95 catalytic" evidence="4">
    <location>
        <begin position="290"/>
        <end position="715"/>
    </location>
</feature>
<organism evidence="5 6">
    <name type="scientific">Hoylesella loescheii DSM 19665 = JCM 12249 = ATCC 15930</name>
    <dbReference type="NCBI Taxonomy" id="1122985"/>
    <lineage>
        <taxon>Bacteria</taxon>
        <taxon>Pseudomonadati</taxon>
        <taxon>Bacteroidota</taxon>
        <taxon>Bacteroidia</taxon>
        <taxon>Bacteroidales</taxon>
        <taxon>Prevotellaceae</taxon>
        <taxon>Hoylesella</taxon>
    </lineage>
</organism>
<comment type="caution">
    <text evidence="5">The sequence shown here is derived from an EMBL/GenBank/DDBJ whole genome shotgun (WGS) entry which is preliminary data.</text>
</comment>
<evidence type="ECO:0000259" key="2">
    <source>
        <dbReference type="Pfam" id="PF14498"/>
    </source>
</evidence>
<dbReference type="PATRIC" id="fig|1122985.7.peg.2467"/>
<dbReference type="PANTHER" id="PTHR31084">
    <property type="entry name" value="ALPHA-L-FUCOSIDASE 2"/>
    <property type="match status" value="1"/>
</dbReference>
<evidence type="ECO:0000313" key="6">
    <source>
        <dbReference type="Proteomes" id="UP000027442"/>
    </source>
</evidence>
<dbReference type="InterPro" id="IPR049053">
    <property type="entry name" value="AFCA-like_C"/>
</dbReference>
<dbReference type="InterPro" id="IPR012341">
    <property type="entry name" value="6hp_glycosidase-like_sf"/>
</dbReference>
<gene>
    <name evidence="5" type="ORF">HMPREF1991_02381</name>
</gene>
<dbReference type="InterPro" id="IPR016518">
    <property type="entry name" value="Alpha-L-fucosidase"/>
</dbReference>
<dbReference type="AlphaFoldDB" id="A0A069QFT1"/>
<dbReference type="Gene3D" id="1.50.10.10">
    <property type="match status" value="1"/>
</dbReference>
<dbReference type="InterPro" id="IPR008928">
    <property type="entry name" value="6-hairpin_glycosidase_sf"/>
</dbReference>
<sequence length="792" mass="89387">MRKTILTTATLLFSLLISFAQNLPQKLWYDKPATFFEEALPIGNGKLGAMVYGDVWNDNLFLNDLTLWSGQPIDPNEDAGAHKWIPEIRKALFEENYKLADSLQLRVQGHNSAWYQPLSIVSIQPINSQGINQASIKNYRRELDLDSALAKVSYEIDGVTYRREYLATHPDRAILVRLTASKPRALNLRLSLTSILSHQLRAEGDLIRLTGHAMGHPDSTVHFCNLLQAKATDGTITAQDTTLLINNATQVVLYLVNETSYNGFDKHPVTQGAPYVQLAEADLKSLQDCSFEQLKQNHLDDYQALFGRVSLQLGGAQFDTNRTTEQQLLDYTDKCEANPYLEALYFQFGRYLLISSSRTPGVPANLQGLWNPHLKAQWRSNYTVNINLEENYWPAQVANLAEMTMPLTGMVKALSVNGRYAARNYYGINEGWCSSHNTDLWAMTNPVGEKRESPEWANWNLGGAWLLSNLWEQYDFTRDRNYLRETLFPLMKGACDFMLQWLIENPKKPGELITAPSTSPENEYVTPEGYHGTTMYGGTADLAILRELFANTATADETLNGRPTAYSKKLRQTIARLHPYTIGKEGDLNEWYYDWRDFDPQHRHQTHLIGLYPGHHLSLETTPELAEAARKTLIQKGDISTGWSTGWRINLWARLYNGEKAYQIFRRLLTYVSPDKYKGPDKRVSGGTYPNFFDAHPPFQIDGNFGGTAGVCEMLIQSSRGIKLLPALPSAWTSGNVKGLCARGGFVLDFSWHDGRITQVRIKSTVGGQTTLYYNGKVQKVNLKAGEEAVLQ</sequence>
<dbReference type="EMBL" id="JNGW01000104">
    <property type="protein sequence ID" value="KDR51547.1"/>
    <property type="molecule type" value="Genomic_DNA"/>
</dbReference>
<dbReference type="eggNOG" id="COG1554">
    <property type="taxonomic scope" value="Bacteria"/>
</dbReference>
<evidence type="ECO:0000259" key="4">
    <source>
        <dbReference type="Pfam" id="PF22124"/>
    </source>
</evidence>
<keyword evidence="6" id="KW-1185">Reference proteome</keyword>
<feature type="chain" id="PRO_5001668072" evidence="1">
    <location>
        <begin position="21"/>
        <end position="792"/>
    </location>
</feature>
<feature type="domain" description="Glycosyl hydrolase family 95 N-terminal" evidence="2">
    <location>
        <begin position="27"/>
        <end position="262"/>
    </location>
</feature>
<name>A0A069QFT1_HOYLO</name>
<evidence type="ECO:0000313" key="5">
    <source>
        <dbReference type="EMBL" id="KDR51547.1"/>
    </source>
</evidence>